<proteinExistence type="predicted"/>
<dbReference type="RefSeq" id="WP_055429989.1">
    <property type="nucleotide sequence ID" value="NZ_CP015105.1"/>
</dbReference>
<reference evidence="1 6" key="2">
    <citation type="submission" date="2016-04" db="EMBL/GenBank/DDBJ databases">
        <title>Complete genome sequence of Thermococcus thioreducens type strain OGL-20P.</title>
        <authorList>
            <person name="Oger P.M."/>
        </authorList>
    </citation>
    <scope>NUCLEOTIDE SEQUENCE [LARGE SCALE GENOMIC DNA]</scope>
    <source>
        <strain evidence="1 6">OGL-20P</strain>
    </source>
</reference>
<dbReference type="PATRIC" id="fig|277988.4.peg.1954"/>
<reference evidence="2 4" key="1">
    <citation type="submission" date="2015-08" db="EMBL/GenBank/DDBJ databases">
        <title>Thermococcus thioreducens DSM 14981 genome sequencing.</title>
        <authorList>
            <person name="Hong S.-J."/>
            <person name="Kim M.-C."/>
            <person name="Shin J.-H."/>
        </authorList>
    </citation>
    <scope>NUCLEOTIDE SEQUENCE [LARGE SCALE GENOMIC DNA]</scope>
    <source>
        <strain evidence="2 4">DSM 14981</strain>
    </source>
</reference>
<accession>A0A0Q2RDA2</accession>
<dbReference type="Pfam" id="PF03192">
    <property type="entry name" value="DUF257"/>
    <property type="match status" value="1"/>
</dbReference>
<organism evidence="2 4">
    <name type="scientific">Thermococcus thioreducens</name>
    <dbReference type="NCBI Taxonomy" id="277988"/>
    <lineage>
        <taxon>Archaea</taxon>
        <taxon>Methanobacteriati</taxon>
        <taxon>Methanobacteriota</taxon>
        <taxon>Thermococci</taxon>
        <taxon>Thermococcales</taxon>
        <taxon>Thermococcaceae</taxon>
        <taxon>Thermococcus</taxon>
    </lineage>
</organism>
<dbReference type="Proteomes" id="UP000051862">
    <property type="component" value="Unassembled WGS sequence"/>
</dbReference>
<evidence type="ECO:0000313" key="6">
    <source>
        <dbReference type="Proteomes" id="UP000250136"/>
    </source>
</evidence>
<dbReference type="Proteomes" id="UP000182125">
    <property type="component" value="Unassembled WGS sequence"/>
</dbReference>
<dbReference type="Gene3D" id="3.40.50.11570">
    <property type="entry name" value="Protein of unknown function DUF257"/>
    <property type="match status" value="1"/>
</dbReference>
<dbReference type="AlphaFoldDB" id="A0A0Q2RDA2"/>
<protein>
    <submittedName>
        <fullName evidence="2">Uncharacterized protein</fullName>
    </submittedName>
</protein>
<name>A0A0Q2RDA2_9EURY</name>
<keyword evidence="6" id="KW-1185">Reference proteome</keyword>
<evidence type="ECO:0000313" key="2">
    <source>
        <dbReference type="EMBL" id="KQH81918.1"/>
    </source>
</evidence>
<dbReference type="OrthoDB" id="100687at2157"/>
<dbReference type="EMBL" id="CP015105">
    <property type="protein sequence ID" value="ASJ11464.1"/>
    <property type="molecule type" value="Genomic_DNA"/>
</dbReference>
<reference evidence="3 5" key="3">
    <citation type="submission" date="2016-10" db="EMBL/GenBank/DDBJ databases">
        <authorList>
            <person name="de Groot N.N."/>
        </authorList>
    </citation>
    <scope>NUCLEOTIDE SEQUENCE [LARGE SCALE GENOMIC DNA]</scope>
    <source>
        <strain evidence="3 5">OGL-20</strain>
    </source>
</reference>
<evidence type="ECO:0000313" key="3">
    <source>
        <dbReference type="EMBL" id="SEW06230.1"/>
    </source>
</evidence>
<evidence type="ECO:0000313" key="5">
    <source>
        <dbReference type="Proteomes" id="UP000182125"/>
    </source>
</evidence>
<dbReference type="InterPro" id="IPR005489">
    <property type="entry name" value="DUF257"/>
</dbReference>
<sequence>MRDVIKKLLSTQDGIALVEYEAKDHPELIFYEIVKGWKDMGIEPLIVDIWDTLHIFIQNLRFAGIELEIGEVPVIKEKGIVMRGNVLGRVDIIEDFEHHLAIYGQVAKNVPERSRNHTIVLGMEKFSFTFLDNPAKLERYFETVTRRYLPIEGKMNFLFLNTSIASEYLTKGLEQDSDYVLRVSGRTVKLIKHPGVGENEI</sequence>
<dbReference type="GeneID" id="33332862"/>
<dbReference type="STRING" id="277988.SAMN05216170_1328"/>
<dbReference type="EMBL" id="FOIW01000002">
    <property type="protein sequence ID" value="SEW06230.1"/>
    <property type="molecule type" value="Genomic_DNA"/>
</dbReference>
<dbReference type="Proteomes" id="UP000250136">
    <property type="component" value="Chromosome"/>
</dbReference>
<evidence type="ECO:0000313" key="4">
    <source>
        <dbReference type="Proteomes" id="UP000051862"/>
    </source>
</evidence>
<evidence type="ECO:0000313" key="1">
    <source>
        <dbReference type="EMBL" id="ASJ11464.1"/>
    </source>
</evidence>
<dbReference type="KEGG" id="ttd:A3L14_00545"/>
<gene>
    <name evidence="1" type="ORF">A3L14_00545</name>
    <name evidence="2" type="ORF">AMR53_09280</name>
    <name evidence="3" type="ORF">SAMN05216170_1328</name>
</gene>
<dbReference type="EMBL" id="LIXN01000015">
    <property type="protein sequence ID" value="KQH81918.1"/>
    <property type="molecule type" value="Genomic_DNA"/>
</dbReference>